<reference evidence="1" key="1">
    <citation type="submission" date="2023-10" db="EMBL/GenBank/DDBJ databases">
        <authorList>
            <person name="Rodriguez Cubillos JULIANA M."/>
            <person name="De Vega J."/>
        </authorList>
    </citation>
    <scope>NUCLEOTIDE SEQUENCE</scope>
</reference>
<evidence type="ECO:0000313" key="1">
    <source>
        <dbReference type="EMBL" id="CAJ2664118.1"/>
    </source>
</evidence>
<organism evidence="1 2">
    <name type="scientific">Trifolium pratense</name>
    <name type="common">Red clover</name>
    <dbReference type="NCBI Taxonomy" id="57577"/>
    <lineage>
        <taxon>Eukaryota</taxon>
        <taxon>Viridiplantae</taxon>
        <taxon>Streptophyta</taxon>
        <taxon>Embryophyta</taxon>
        <taxon>Tracheophyta</taxon>
        <taxon>Spermatophyta</taxon>
        <taxon>Magnoliopsida</taxon>
        <taxon>eudicotyledons</taxon>
        <taxon>Gunneridae</taxon>
        <taxon>Pentapetalae</taxon>
        <taxon>rosids</taxon>
        <taxon>fabids</taxon>
        <taxon>Fabales</taxon>
        <taxon>Fabaceae</taxon>
        <taxon>Papilionoideae</taxon>
        <taxon>50 kb inversion clade</taxon>
        <taxon>NPAAA clade</taxon>
        <taxon>Hologalegina</taxon>
        <taxon>IRL clade</taxon>
        <taxon>Trifolieae</taxon>
        <taxon>Trifolium</taxon>
    </lineage>
</organism>
<keyword evidence="2" id="KW-1185">Reference proteome</keyword>
<dbReference type="EMBL" id="CASHSV030000409">
    <property type="protein sequence ID" value="CAJ2664118.1"/>
    <property type="molecule type" value="Genomic_DNA"/>
</dbReference>
<gene>
    <name evidence="1" type="ORF">MILVUS5_LOCUS29409</name>
</gene>
<evidence type="ECO:0000313" key="2">
    <source>
        <dbReference type="Proteomes" id="UP001177021"/>
    </source>
</evidence>
<sequence length="498" mass="57119">MAKGCSSNNYEEARKKRLEENKKRIEDLGISKISKFLTKVTSPAKKSQNRLPRLKLKTNIEVEPRRSSRPRNKVTSYTEEFSTDLPDRSSYLRKRSRSSSSSWESYVARPLDEIKEAIKQERIRACEAAEALQINLQSSKPSFIKSMLRSHVYSCFWLGLPSRFCEEHLPKTVYNMTLEDEDGSEYDAVYIGSRTGLSGGWRAFALEHKLDDGDALVFELVEPTRFKIYIVRAFPNIDEEEVEENDTLVKEENMNTSKATKVSKAASNYGSKSKKTKKQKHVIEMKESDSSEESMPEINIDKESKPQWLNPSRKTRSFRKEVQKKPKSPTTPDSESNEEAKMQTQKKINSPQKKMRKTSEVPTTPEPKEEAQIETVKRKTRSSQKQMQEISEASTDLESKEEAQVEAVKPKAAAKLSNKTQKSKEDNECEIDESINTEQLLPKDNVVETVDANMSKENEHVQDNDLESMKDKPDEKPSKRASQVPRKKSAPKFFRKRA</sequence>
<proteinExistence type="predicted"/>
<protein>
    <submittedName>
        <fullName evidence="1">Uncharacterized protein</fullName>
    </submittedName>
</protein>
<comment type="caution">
    <text evidence="1">The sequence shown here is derived from an EMBL/GenBank/DDBJ whole genome shotgun (WGS) entry which is preliminary data.</text>
</comment>
<name>A0ACB0L639_TRIPR</name>
<dbReference type="Proteomes" id="UP001177021">
    <property type="component" value="Unassembled WGS sequence"/>
</dbReference>
<accession>A0ACB0L639</accession>